<dbReference type="EMBL" id="CAJOBA010036538">
    <property type="protein sequence ID" value="CAF4024844.1"/>
    <property type="molecule type" value="Genomic_DNA"/>
</dbReference>
<evidence type="ECO:0000313" key="3">
    <source>
        <dbReference type="EMBL" id="CAF1216410.1"/>
    </source>
</evidence>
<dbReference type="Gene3D" id="1.10.287.70">
    <property type="match status" value="1"/>
</dbReference>
<dbReference type="PANTHER" id="PTHR10153">
    <property type="entry name" value="SMALL CONDUCTANCE CALCIUM-ACTIVATED POTASSIUM CHANNEL"/>
    <property type="match status" value="1"/>
</dbReference>
<gene>
    <name evidence="3" type="ORF">OVA965_LOCUS24702</name>
    <name evidence="4" type="ORF">TMI583_LOCUS25423</name>
</gene>
<evidence type="ECO:0000259" key="2">
    <source>
        <dbReference type="Pfam" id="PF07885"/>
    </source>
</evidence>
<keyword evidence="1" id="KW-1133">Transmembrane helix</keyword>
<name>A0A8S2ERC3_9BILA</name>
<evidence type="ECO:0000256" key="1">
    <source>
        <dbReference type="SAM" id="Phobius"/>
    </source>
</evidence>
<proteinExistence type="predicted"/>
<feature type="transmembrane region" description="Helical" evidence="1">
    <location>
        <begin position="175"/>
        <end position="195"/>
    </location>
</feature>
<feature type="transmembrane region" description="Helical" evidence="1">
    <location>
        <begin position="146"/>
        <end position="163"/>
    </location>
</feature>
<dbReference type="InterPro" id="IPR015449">
    <property type="entry name" value="K_chnl_Ca-activ_SK"/>
</dbReference>
<keyword evidence="1" id="KW-0812">Transmembrane</keyword>
<dbReference type="AlphaFoldDB" id="A0A8S2ERC3"/>
<protein>
    <recommendedName>
        <fullName evidence="2">Potassium channel domain-containing protein</fullName>
    </recommendedName>
</protein>
<evidence type="ECO:0000313" key="4">
    <source>
        <dbReference type="EMBL" id="CAF4024844.1"/>
    </source>
</evidence>
<dbReference type="PRINTS" id="PR00169">
    <property type="entry name" value="KCHANNEL"/>
</dbReference>
<dbReference type="GO" id="GO:0016286">
    <property type="term" value="F:small conductance calcium-activated potassium channel activity"/>
    <property type="evidence" value="ECO:0007669"/>
    <property type="project" value="InterPro"/>
</dbReference>
<accession>A0A8S2ERC3</accession>
<sequence>MKLFHLNNLGLDSQSNVLLTKQEIYLVVCELFICAIHPVPVRWTPSVPDTVTDYAPISLMLSFPMFLRCYLFARCLFLHSHLVQNAALQSYGYLNRLQINLKLIGKYYLYKHPEILLVIITSLSVLIFSWCIRACEYSPVTNMHKAFTDSIYLYIITFTTIGYGDITPTTNCSRVMVVLIGSQGILISAFIIGVITNNLQFTTTENYFIKFVEQIQLNKELKHQSSNIIKHGLKTWILKAVHPSLSHIKSNRKLLASIKMKNRIKHQQQQLANADDSHTAISSLMNNKQALDQQLQSIKTILLKIDKKLTTTTTTTNAIST</sequence>
<evidence type="ECO:0000313" key="5">
    <source>
        <dbReference type="Proteomes" id="UP000677228"/>
    </source>
</evidence>
<keyword evidence="1" id="KW-0472">Membrane</keyword>
<dbReference type="GO" id="GO:0016020">
    <property type="term" value="C:membrane"/>
    <property type="evidence" value="ECO:0007669"/>
    <property type="project" value="InterPro"/>
</dbReference>
<organism evidence="3 5">
    <name type="scientific">Didymodactylos carnosus</name>
    <dbReference type="NCBI Taxonomy" id="1234261"/>
    <lineage>
        <taxon>Eukaryota</taxon>
        <taxon>Metazoa</taxon>
        <taxon>Spiralia</taxon>
        <taxon>Gnathifera</taxon>
        <taxon>Rotifera</taxon>
        <taxon>Eurotatoria</taxon>
        <taxon>Bdelloidea</taxon>
        <taxon>Philodinida</taxon>
        <taxon>Philodinidae</taxon>
        <taxon>Didymodactylos</taxon>
    </lineage>
</organism>
<reference evidence="3" key="1">
    <citation type="submission" date="2021-02" db="EMBL/GenBank/DDBJ databases">
        <authorList>
            <person name="Nowell W R."/>
        </authorList>
    </citation>
    <scope>NUCLEOTIDE SEQUENCE</scope>
</reference>
<dbReference type="EMBL" id="CAJNOK010015001">
    <property type="protein sequence ID" value="CAF1216410.1"/>
    <property type="molecule type" value="Genomic_DNA"/>
</dbReference>
<dbReference type="InterPro" id="IPR013099">
    <property type="entry name" value="K_chnl_dom"/>
</dbReference>
<dbReference type="Proteomes" id="UP000682733">
    <property type="component" value="Unassembled WGS sequence"/>
</dbReference>
<dbReference type="Pfam" id="PF07885">
    <property type="entry name" value="Ion_trans_2"/>
    <property type="match status" value="1"/>
</dbReference>
<dbReference type="Proteomes" id="UP000677228">
    <property type="component" value="Unassembled WGS sequence"/>
</dbReference>
<feature type="domain" description="Potassium channel" evidence="2">
    <location>
        <begin position="122"/>
        <end position="199"/>
    </location>
</feature>
<feature type="transmembrane region" description="Helical" evidence="1">
    <location>
        <begin position="115"/>
        <end position="134"/>
    </location>
</feature>
<comment type="caution">
    <text evidence="3">The sequence shown here is derived from an EMBL/GenBank/DDBJ whole genome shotgun (WGS) entry which is preliminary data.</text>
</comment>
<dbReference type="SUPFAM" id="SSF81324">
    <property type="entry name" value="Voltage-gated potassium channels"/>
    <property type="match status" value="1"/>
</dbReference>